<dbReference type="PANTHER" id="PTHR33823">
    <property type="entry name" value="RNA POLYMERASE-BINDING TRANSCRIPTION FACTOR DKSA-RELATED"/>
    <property type="match status" value="1"/>
</dbReference>
<proteinExistence type="predicted"/>
<evidence type="ECO:0000256" key="4">
    <source>
        <dbReference type="PROSITE-ProRule" id="PRU00510"/>
    </source>
</evidence>
<evidence type="ECO:0000256" key="1">
    <source>
        <dbReference type="ARBA" id="ARBA00022723"/>
    </source>
</evidence>
<dbReference type="EMBL" id="MEWW01000006">
    <property type="protein sequence ID" value="OGC84986.1"/>
    <property type="molecule type" value="Genomic_DNA"/>
</dbReference>
<organism evidence="6 7">
    <name type="scientific">Candidatus Adlerbacteria bacterium RIFCSPHIGHO2_12_FULL_53_18</name>
    <dbReference type="NCBI Taxonomy" id="1797242"/>
    <lineage>
        <taxon>Bacteria</taxon>
        <taxon>Candidatus Adleribacteriota</taxon>
    </lineage>
</organism>
<evidence type="ECO:0000313" key="6">
    <source>
        <dbReference type="EMBL" id="OGC84986.1"/>
    </source>
</evidence>
<feature type="zinc finger region" description="dksA C4-type" evidence="4">
    <location>
        <begin position="93"/>
        <end position="117"/>
    </location>
</feature>
<evidence type="ECO:0000256" key="3">
    <source>
        <dbReference type="ARBA" id="ARBA00022833"/>
    </source>
</evidence>
<dbReference type="Pfam" id="PF01258">
    <property type="entry name" value="zf-dskA_traR"/>
    <property type="match status" value="1"/>
</dbReference>
<evidence type="ECO:0000259" key="5">
    <source>
        <dbReference type="Pfam" id="PF01258"/>
    </source>
</evidence>
<feature type="domain" description="Zinc finger DksA/TraR C4-type" evidence="5">
    <location>
        <begin position="88"/>
        <end position="115"/>
    </location>
</feature>
<dbReference type="InterPro" id="IPR000962">
    <property type="entry name" value="Znf_DskA_TraR"/>
</dbReference>
<sequence length="126" mass="14273">MNTEHVKQRLQSELVVVETELKSVGVQNPKNPADWEATERQMDVMSAAADPNEAADKQEEYVENRAIVDQLEIRYNNIKRALKKIENGSYGVCEVSGHPIEEDRLLANPAARTCKQHMNEEKNLPS</sequence>
<dbReference type="PANTHER" id="PTHR33823:SF4">
    <property type="entry name" value="GENERAL STRESS PROTEIN 16O"/>
    <property type="match status" value="1"/>
</dbReference>
<dbReference type="GO" id="GO:0008270">
    <property type="term" value="F:zinc ion binding"/>
    <property type="evidence" value="ECO:0007669"/>
    <property type="project" value="UniProtKB-KW"/>
</dbReference>
<keyword evidence="3" id="KW-0862">Zinc</keyword>
<gene>
    <name evidence="6" type="ORF">A3F55_01185</name>
</gene>
<reference evidence="6 7" key="1">
    <citation type="journal article" date="2016" name="Nat. Commun.">
        <title>Thousands of microbial genomes shed light on interconnected biogeochemical processes in an aquifer system.</title>
        <authorList>
            <person name="Anantharaman K."/>
            <person name="Brown C.T."/>
            <person name="Hug L.A."/>
            <person name="Sharon I."/>
            <person name="Castelle C.J."/>
            <person name="Probst A.J."/>
            <person name="Thomas B.C."/>
            <person name="Singh A."/>
            <person name="Wilkins M.J."/>
            <person name="Karaoz U."/>
            <person name="Brodie E.L."/>
            <person name="Williams K.H."/>
            <person name="Hubbard S.S."/>
            <person name="Banfield J.F."/>
        </authorList>
    </citation>
    <scope>NUCLEOTIDE SEQUENCE [LARGE SCALE GENOMIC DNA]</scope>
</reference>
<accession>A0A1F4XTX7</accession>
<evidence type="ECO:0000313" key="7">
    <source>
        <dbReference type="Proteomes" id="UP000178091"/>
    </source>
</evidence>
<dbReference type="Proteomes" id="UP000178091">
    <property type="component" value="Unassembled WGS sequence"/>
</dbReference>
<dbReference type="InterPro" id="IPR037187">
    <property type="entry name" value="DnaK_N"/>
</dbReference>
<dbReference type="SUPFAM" id="SSF109635">
    <property type="entry name" value="DnaK suppressor protein DksA, alpha-hairpin domain"/>
    <property type="match status" value="1"/>
</dbReference>
<keyword evidence="1" id="KW-0479">Metal-binding</keyword>
<evidence type="ECO:0000256" key="2">
    <source>
        <dbReference type="ARBA" id="ARBA00022771"/>
    </source>
</evidence>
<keyword evidence="2" id="KW-0863">Zinc-finger</keyword>
<name>A0A1F4XTX7_9BACT</name>
<protein>
    <recommendedName>
        <fullName evidence="5">Zinc finger DksA/TraR C4-type domain-containing protein</fullName>
    </recommendedName>
</protein>
<dbReference type="Gene3D" id="1.20.120.910">
    <property type="entry name" value="DksA, coiled-coil domain"/>
    <property type="match status" value="1"/>
</dbReference>
<dbReference type="PROSITE" id="PS51128">
    <property type="entry name" value="ZF_DKSA_2"/>
    <property type="match status" value="1"/>
</dbReference>
<comment type="caution">
    <text evidence="6">The sequence shown here is derived from an EMBL/GenBank/DDBJ whole genome shotgun (WGS) entry which is preliminary data.</text>
</comment>
<dbReference type="AlphaFoldDB" id="A0A1F4XTX7"/>